<accession>A0A8H3M6G9</accession>
<evidence type="ECO:0000313" key="10">
    <source>
        <dbReference type="Proteomes" id="UP000615446"/>
    </source>
</evidence>
<evidence type="ECO:0000313" key="9">
    <source>
        <dbReference type="EMBL" id="GET01623.1"/>
    </source>
</evidence>
<dbReference type="InterPro" id="IPR027806">
    <property type="entry name" value="HARBI1_dom"/>
</dbReference>
<gene>
    <name evidence="9" type="ORF">RCL2_002802300</name>
</gene>
<dbReference type="EMBL" id="BLAL01000300">
    <property type="protein sequence ID" value="GET01623.1"/>
    <property type="molecule type" value="Genomic_DNA"/>
</dbReference>
<sequence length="361" mass="42027">MSCKRKDLEQIIEENLIENILTELDEEDFTVSDGEQEEISEIFTLGLVALNEVRYLEPRIYNIAKSQYWYHNILPSYDDIRFKKIMRMFPENFKKLVNLLSSHSIFQTNNVKKQAPVELQLAVFLRRLGSKEDVFSICSLYGIAEGTILLYCKRIMKAVISYKSNYIKWPTNEQDREFVHDGFESIGGIVDHRGIFISYDVGWPGSVHDAKVYRNSHFYLNRTSLIKGNDFLIGDSAYPSSPFLIKPFSKPNENQTEFNRIFSSHRIVVEHSFDRIKNRFGGIKEISVKKISTAVNMIDCSIILHNFLELNDDIWVDSENNDNSEEDSNESDNYYNDNEESLKRAGEAKRNWIMSKLFTTL</sequence>
<dbReference type="GO" id="GO:0016787">
    <property type="term" value="F:hydrolase activity"/>
    <property type="evidence" value="ECO:0007669"/>
    <property type="project" value="UniProtKB-KW"/>
</dbReference>
<keyword evidence="4" id="KW-0540">Nuclease</keyword>
<dbReference type="InterPro" id="IPR045249">
    <property type="entry name" value="HARBI1-like"/>
</dbReference>
<dbReference type="PANTHER" id="PTHR22930">
    <property type="match status" value="1"/>
</dbReference>
<dbReference type="GO" id="GO:0005634">
    <property type="term" value="C:nucleus"/>
    <property type="evidence" value="ECO:0007669"/>
    <property type="project" value="UniProtKB-SubCell"/>
</dbReference>
<keyword evidence="6" id="KW-0378">Hydrolase</keyword>
<evidence type="ECO:0000259" key="8">
    <source>
        <dbReference type="Pfam" id="PF13359"/>
    </source>
</evidence>
<comment type="caution">
    <text evidence="9">The sequence shown here is derived from an EMBL/GenBank/DDBJ whole genome shotgun (WGS) entry which is preliminary data.</text>
</comment>
<keyword evidence="5" id="KW-0479">Metal-binding</keyword>
<evidence type="ECO:0000256" key="5">
    <source>
        <dbReference type="ARBA" id="ARBA00022723"/>
    </source>
</evidence>
<reference evidence="9" key="1">
    <citation type="submission" date="2019-10" db="EMBL/GenBank/DDBJ databases">
        <title>Conservation and host-specific expression of non-tandemly repeated heterogenous ribosome RNA gene in arbuscular mycorrhizal fungi.</title>
        <authorList>
            <person name="Maeda T."/>
            <person name="Kobayashi Y."/>
            <person name="Nakagawa T."/>
            <person name="Ezawa T."/>
            <person name="Yamaguchi K."/>
            <person name="Bino T."/>
            <person name="Nishimoto Y."/>
            <person name="Shigenobu S."/>
            <person name="Kawaguchi M."/>
        </authorList>
    </citation>
    <scope>NUCLEOTIDE SEQUENCE</scope>
    <source>
        <strain evidence="9">HR1</strain>
    </source>
</reference>
<evidence type="ECO:0000256" key="2">
    <source>
        <dbReference type="ARBA" id="ARBA00004123"/>
    </source>
</evidence>
<dbReference type="AlphaFoldDB" id="A0A8H3M6G9"/>
<evidence type="ECO:0000256" key="3">
    <source>
        <dbReference type="ARBA" id="ARBA00006958"/>
    </source>
</evidence>
<name>A0A8H3M6G9_9GLOM</name>
<dbReference type="GO" id="GO:0004518">
    <property type="term" value="F:nuclease activity"/>
    <property type="evidence" value="ECO:0007669"/>
    <property type="project" value="UniProtKB-KW"/>
</dbReference>
<evidence type="ECO:0000256" key="1">
    <source>
        <dbReference type="ARBA" id="ARBA00001968"/>
    </source>
</evidence>
<dbReference type="GO" id="GO:0046872">
    <property type="term" value="F:metal ion binding"/>
    <property type="evidence" value="ECO:0007669"/>
    <property type="project" value="UniProtKB-KW"/>
</dbReference>
<organism evidence="9 10">
    <name type="scientific">Rhizophagus clarus</name>
    <dbReference type="NCBI Taxonomy" id="94130"/>
    <lineage>
        <taxon>Eukaryota</taxon>
        <taxon>Fungi</taxon>
        <taxon>Fungi incertae sedis</taxon>
        <taxon>Mucoromycota</taxon>
        <taxon>Glomeromycotina</taxon>
        <taxon>Glomeromycetes</taxon>
        <taxon>Glomerales</taxon>
        <taxon>Glomeraceae</taxon>
        <taxon>Rhizophagus</taxon>
    </lineage>
</organism>
<keyword evidence="7" id="KW-0539">Nucleus</keyword>
<evidence type="ECO:0000256" key="6">
    <source>
        <dbReference type="ARBA" id="ARBA00022801"/>
    </source>
</evidence>
<dbReference type="OrthoDB" id="2445244at2759"/>
<dbReference type="Pfam" id="PF13359">
    <property type="entry name" value="DDE_Tnp_4"/>
    <property type="match status" value="1"/>
</dbReference>
<comment type="similarity">
    <text evidence="3">Belongs to the HARBI1 family.</text>
</comment>
<evidence type="ECO:0000256" key="7">
    <source>
        <dbReference type="ARBA" id="ARBA00023242"/>
    </source>
</evidence>
<comment type="cofactor">
    <cofactor evidence="1">
        <name>a divalent metal cation</name>
        <dbReference type="ChEBI" id="CHEBI:60240"/>
    </cofactor>
</comment>
<protein>
    <submittedName>
        <fullName evidence="9">Protein ANTAGONIST OF LIKE HETEROCHROMATIN PROTEIN 1-like</fullName>
    </submittedName>
</protein>
<evidence type="ECO:0000256" key="4">
    <source>
        <dbReference type="ARBA" id="ARBA00022722"/>
    </source>
</evidence>
<feature type="domain" description="DDE Tnp4" evidence="8">
    <location>
        <begin position="189"/>
        <end position="306"/>
    </location>
</feature>
<comment type="subcellular location">
    <subcellularLocation>
        <location evidence="2">Nucleus</location>
    </subcellularLocation>
</comment>
<proteinExistence type="inferred from homology"/>
<dbReference type="PANTHER" id="PTHR22930:SF85">
    <property type="entry name" value="GH03217P-RELATED"/>
    <property type="match status" value="1"/>
</dbReference>
<dbReference type="Proteomes" id="UP000615446">
    <property type="component" value="Unassembled WGS sequence"/>
</dbReference>